<gene>
    <name evidence="1" type="ORF">IAA52_13515</name>
</gene>
<reference evidence="1" key="1">
    <citation type="submission" date="2020-10" db="EMBL/GenBank/DDBJ databases">
        <authorList>
            <person name="Gilroy R."/>
        </authorList>
    </citation>
    <scope>NUCLEOTIDE SEQUENCE</scope>
    <source>
        <strain evidence="1">ChiSjej6B24-2974</strain>
    </source>
</reference>
<comment type="caution">
    <text evidence="1">The sequence shown here is derived from an EMBL/GenBank/DDBJ whole genome shotgun (WGS) entry which is preliminary data.</text>
</comment>
<protein>
    <submittedName>
        <fullName evidence="1">Uncharacterized protein</fullName>
    </submittedName>
</protein>
<accession>A0A9D0ZPC9</accession>
<proteinExistence type="predicted"/>
<dbReference type="AlphaFoldDB" id="A0A9D0ZPC9"/>
<dbReference type="Proteomes" id="UP000824260">
    <property type="component" value="Unassembled WGS sequence"/>
</dbReference>
<evidence type="ECO:0000313" key="1">
    <source>
        <dbReference type="EMBL" id="HIQ84103.1"/>
    </source>
</evidence>
<evidence type="ECO:0000313" key="2">
    <source>
        <dbReference type="Proteomes" id="UP000824260"/>
    </source>
</evidence>
<dbReference type="EMBL" id="DVFZ01000126">
    <property type="protein sequence ID" value="HIQ84103.1"/>
    <property type="molecule type" value="Genomic_DNA"/>
</dbReference>
<name>A0A9D0ZPC9_9FIRM</name>
<organism evidence="1 2">
    <name type="scientific">Candidatus Pullichristensenella stercorigallinarum</name>
    <dbReference type="NCBI Taxonomy" id="2840909"/>
    <lineage>
        <taxon>Bacteria</taxon>
        <taxon>Bacillati</taxon>
        <taxon>Bacillota</taxon>
        <taxon>Clostridia</taxon>
        <taxon>Candidatus Pullichristensenella</taxon>
    </lineage>
</organism>
<reference evidence="1" key="2">
    <citation type="journal article" date="2021" name="PeerJ">
        <title>Extensive microbial diversity within the chicken gut microbiome revealed by metagenomics and culture.</title>
        <authorList>
            <person name="Gilroy R."/>
            <person name="Ravi A."/>
            <person name="Getino M."/>
            <person name="Pursley I."/>
            <person name="Horton D.L."/>
            <person name="Alikhan N.F."/>
            <person name="Baker D."/>
            <person name="Gharbi K."/>
            <person name="Hall N."/>
            <person name="Watson M."/>
            <person name="Adriaenssens E.M."/>
            <person name="Foster-Nyarko E."/>
            <person name="Jarju S."/>
            <person name="Secka A."/>
            <person name="Antonio M."/>
            <person name="Oren A."/>
            <person name="Chaudhuri R.R."/>
            <person name="La Ragione R."/>
            <person name="Hildebrand F."/>
            <person name="Pallen M.J."/>
        </authorList>
    </citation>
    <scope>NUCLEOTIDE SEQUENCE</scope>
    <source>
        <strain evidence="1">ChiSjej6B24-2974</strain>
    </source>
</reference>
<sequence>MQVRQSDGKQTAFCFIFVNLRKIEGFFARMWYIFSVQGVDVLGKGQRRDLIKLLQNVEIPAGIAAPNGECKERNRTLWGAGRIEKENRMVAGSAHGGQIFRRMAGRVAFSRQH</sequence>